<keyword evidence="3" id="KW-0808">Transferase</keyword>
<keyword evidence="5" id="KW-0472">Membrane</keyword>
<keyword evidence="2" id="KW-0489">Methyltransferase</keyword>
<sequence length="220" mass="24789">MAEQFPSKPSQPHSTLGVDLGSKIAYGFAGFVLSGTLLLTPFAVTPFLRARLPYQHTPREKLKDGFEMIARNCDKRSLMALTQKLRFVDLGSGAGEATIMATQKGYQALGVEINPTLIIISELKKMRQFGLFTSSSMNCEFRSTNLLSLDYSKFDVLFMFGVKPLLQVIGPQLIKTDPNTLLLLYRFKLPREGRLISDEFFEEVERKGELTLYSRTSKME</sequence>
<keyword evidence="5" id="KW-1133">Transmembrane helix</keyword>
<evidence type="ECO:0000256" key="4">
    <source>
        <dbReference type="ARBA" id="ARBA00022691"/>
    </source>
</evidence>
<dbReference type="Gene3D" id="3.40.50.150">
    <property type="entry name" value="Vaccinia Virus protein VP39"/>
    <property type="match status" value="1"/>
</dbReference>
<evidence type="ECO:0000256" key="2">
    <source>
        <dbReference type="ARBA" id="ARBA00022603"/>
    </source>
</evidence>
<evidence type="ECO:0000256" key="3">
    <source>
        <dbReference type="ARBA" id="ARBA00022679"/>
    </source>
</evidence>
<dbReference type="GO" id="GO:0016279">
    <property type="term" value="F:protein-lysine N-methyltransferase activity"/>
    <property type="evidence" value="ECO:0007669"/>
    <property type="project" value="InterPro"/>
</dbReference>
<evidence type="ECO:0000313" key="6">
    <source>
        <dbReference type="EMBL" id="CAD8900135.1"/>
    </source>
</evidence>
<evidence type="ECO:0000256" key="5">
    <source>
        <dbReference type="SAM" id="Phobius"/>
    </source>
</evidence>
<dbReference type="GO" id="GO:1905706">
    <property type="term" value="P:regulation of mitochondrial ATP synthesis coupled proton transport"/>
    <property type="evidence" value="ECO:0007669"/>
    <property type="project" value="TreeGrafter"/>
</dbReference>
<dbReference type="CDD" id="cd02440">
    <property type="entry name" value="AdoMet_MTases"/>
    <property type="match status" value="1"/>
</dbReference>
<accession>A0A7S1BYN0</accession>
<dbReference type="InterPro" id="IPR026170">
    <property type="entry name" value="FAM173A/B"/>
</dbReference>
<dbReference type="AlphaFoldDB" id="A0A7S1BYN0"/>
<gene>
    <name evidence="6" type="ORF">CHYS00102_LOCUS27352</name>
</gene>
<dbReference type="GO" id="GO:0032259">
    <property type="term" value="P:methylation"/>
    <property type="evidence" value="ECO:0007669"/>
    <property type="project" value="UniProtKB-KW"/>
</dbReference>
<comment type="similarity">
    <text evidence="1">Belongs to the ANT/ATPSC lysine N-methyltransferase family.</text>
</comment>
<dbReference type="EMBL" id="HBFR01037530">
    <property type="protein sequence ID" value="CAD8900135.1"/>
    <property type="molecule type" value="Transcribed_RNA"/>
</dbReference>
<evidence type="ECO:0000256" key="1">
    <source>
        <dbReference type="ARBA" id="ARBA00010633"/>
    </source>
</evidence>
<dbReference type="PANTHER" id="PTHR13610">
    <property type="entry name" value="METHYLTRANSFERASE DOMAIN-CONTAINING PROTEIN"/>
    <property type="match status" value="1"/>
</dbReference>
<feature type="transmembrane region" description="Helical" evidence="5">
    <location>
        <begin position="24"/>
        <end position="48"/>
    </location>
</feature>
<dbReference type="GO" id="GO:0005739">
    <property type="term" value="C:mitochondrion"/>
    <property type="evidence" value="ECO:0007669"/>
    <property type="project" value="TreeGrafter"/>
</dbReference>
<reference evidence="6" key="1">
    <citation type="submission" date="2021-01" db="EMBL/GenBank/DDBJ databases">
        <authorList>
            <person name="Corre E."/>
            <person name="Pelletier E."/>
            <person name="Niang G."/>
            <person name="Scheremetjew M."/>
            <person name="Finn R."/>
            <person name="Kale V."/>
            <person name="Holt S."/>
            <person name="Cochrane G."/>
            <person name="Meng A."/>
            <person name="Brown T."/>
            <person name="Cohen L."/>
        </authorList>
    </citation>
    <scope>NUCLEOTIDE SEQUENCE</scope>
    <source>
        <strain evidence="6">308</strain>
    </source>
</reference>
<name>A0A7S1BYN0_9STRA</name>
<protein>
    <recommendedName>
        <fullName evidence="7">Methyltransferase domain-containing protein</fullName>
    </recommendedName>
</protein>
<proteinExistence type="inferred from homology"/>
<keyword evidence="4" id="KW-0949">S-adenosyl-L-methionine</keyword>
<evidence type="ECO:0008006" key="7">
    <source>
        <dbReference type="Google" id="ProtNLM"/>
    </source>
</evidence>
<organism evidence="6">
    <name type="scientific">Corethron hystrix</name>
    <dbReference type="NCBI Taxonomy" id="216773"/>
    <lineage>
        <taxon>Eukaryota</taxon>
        <taxon>Sar</taxon>
        <taxon>Stramenopiles</taxon>
        <taxon>Ochrophyta</taxon>
        <taxon>Bacillariophyta</taxon>
        <taxon>Coscinodiscophyceae</taxon>
        <taxon>Corethrophycidae</taxon>
        <taxon>Corethrales</taxon>
        <taxon>Corethraceae</taxon>
        <taxon>Corethron</taxon>
    </lineage>
</organism>
<dbReference type="SUPFAM" id="SSF53335">
    <property type="entry name" value="S-adenosyl-L-methionine-dependent methyltransferases"/>
    <property type="match status" value="1"/>
</dbReference>
<dbReference type="InterPro" id="IPR029063">
    <property type="entry name" value="SAM-dependent_MTases_sf"/>
</dbReference>
<keyword evidence="5" id="KW-0812">Transmembrane</keyword>
<dbReference type="PANTHER" id="PTHR13610:SF9">
    <property type="entry name" value="FI06469P"/>
    <property type="match status" value="1"/>
</dbReference>